<dbReference type="Pfam" id="PF13490">
    <property type="entry name" value="zf-HC2"/>
    <property type="match status" value="1"/>
</dbReference>
<evidence type="ECO:0000256" key="4">
    <source>
        <dbReference type="SAM" id="Phobius"/>
    </source>
</evidence>
<comment type="caution">
    <text evidence="6">The sequence shown here is derived from an EMBL/GenBank/DDBJ whole genome shotgun (WGS) entry which is preliminary data.</text>
</comment>
<name>A0A7K0CI47_9ACTN</name>
<sequence>MTPEKQTSVTGWHPDVEAIADYAEGLLEPQPAATVEAHLEHCGLCTDIRLSLDEIGSMLGELGELPPAPDITIPDDIAARIDAALAAEPMPVSRETTPGVSRETATAATPGSAVSRETTPGAPSRPFGHAPGSTGPGRPRRRRLGRVLVGASLGIALLGSLVFLAQLSLSPSDGSKDAAVSQDSAAGEKTGPQSQSGTELNQETLGGRVHELLSTGGAHGYSSAPDTMKKGDTEPLSPDSPRAQETQGAPAAGTPVRVPSCVRQAVDATGDPIAVERETVRGDEALLLVFTDPDDPAYVDAYVVDLRCDTDSDRRAELLLRDRYPRP</sequence>
<keyword evidence="2" id="KW-0804">Transcription</keyword>
<feature type="region of interest" description="Disordered" evidence="3">
    <location>
        <begin position="171"/>
        <end position="200"/>
    </location>
</feature>
<feature type="compositionally biased region" description="Polar residues" evidence="3">
    <location>
        <begin position="191"/>
        <end position="200"/>
    </location>
</feature>
<dbReference type="InterPro" id="IPR041916">
    <property type="entry name" value="Anti_sigma_zinc_sf"/>
</dbReference>
<keyword evidence="4" id="KW-0472">Membrane</keyword>
<dbReference type="Proteomes" id="UP000466345">
    <property type="component" value="Unassembled WGS sequence"/>
</dbReference>
<protein>
    <recommendedName>
        <fullName evidence="5">Putative zinc-finger domain-containing protein</fullName>
    </recommendedName>
</protein>
<reference evidence="6 7" key="1">
    <citation type="submission" date="2019-10" db="EMBL/GenBank/DDBJ databases">
        <title>Streptomyces smaragdinus sp. nov. and Streptomyces fabii sp. nov., isolated from the gut of fungus growing-termite Macrotermes natalensis.</title>
        <authorList>
            <person name="Schwitalla J."/>
            <person name="Benndorf R."/>
            <person name="Martin K."/>
            <person name="De Beer W."/>
            <person name="Kaster A.-K."/>
            <person name="Vollmers J."/>
            <person name="Poulsen M."/>
            <person name="Beemelmanns C."/>
        </authorList>
    </citation>
    <scope>NUCLEOTIDE SEQUENCE [LARGE SCALE GENOMIC DNA]</scope>
    <source>
        <strain evidence="6 7">RB5</strain>
    </source>
</reference>
<dbReference type="AlphaFoldDB" id="A0A7K0CI47"/>
<feature type="compositionally biased region" description="Polar residues" evidence="3">
    <location>
        <begin position="94"/>
        <end position="109"/>
    </location>
</feature>
<proteinExistence type="predicted"/>
<keyword evidence="4" id="KW-0812">Transmembrane</keyword>
<evidence type="ECO:0000313" key="7">
    <source>
        <dbReference type="Proteomes" id="UP000466345"/>
    </source>
</evidence>
<dbReference type="Gene3D" id="1.10.10.1320">
    <property type="entry name" value="Anti-sigma factor, zinc-finger domain"/>
    <property type="match status" value="1"/>
</dbReference>
<dbReference type="EMBL" id="WEGJ01000008">
    <property type="protein sequence ID" value="MQY12662.1"/>
    <property type="molecule type" value="Genomic_DNA"/>
</dbReference>
<gene>
    <name evidence="6" type="ORF">SRB5_27980</name>
</gene>
<dbReference type="RefSeq" id="WP_153452289.1">
    <property type="nucleotide sequence ID" value="NZ_WEGJ01000008.1"/>
</dbReference>
<feature type="region of interest" description="Disordered" evidence="3">
    <location>
        <begin position="213"/>
        <end position="257"/>
    </location>
</feature>
<dbReference type="OrthoDB" id="4350643at2"/>
<evidence type="ECO:0000313" key="6">
    <source>
        <dbReference type="EMBL" id="MQY12662.1"/>
    </source>
</evidence>
<accession>A0A7K0CI47</accession>
<feature type="region of interest" description="Disordered" evidence="3">
    <location>
        <begin position="90"/>
        <end position="141"/>
    </location>
</feature>
<organism evidence="6 7">
    <name type="scientific">Streptomyces smaragdinus</name>
    <dbReference type="NCBI Taxonomy" id="2585196"/>
    <lineage>
        <taxon>Bacteria</taxon>
        <taxon>Bacillati</taxon>
        <taxon>Actinomycetota</taxon>
        <taxon>Actinomycetes</taxon>
        <taxon>Kitasatosporales</taxon>
        <taxon>Streptomycetaceae</taxon>
        <taxon>Streptomyces</taxon>
    </lineage>
</organism>
<evidence type="ECO:0000256" key="1">
    <source>
        <dbReference type="ARBA" id="ARBA00023015"/>
    </source>
</evidence>
<feature type="transmembrane region" description="Helical" evidence="4">
    <location>
        <begin position="147"/>
        <end position="169"/>
    </location>
</feature>
<keyword evidence="1" id="KW-0805">Transcription regulation</keyword>
<feature type="domain" description="Putative zinc-finger" evidence="5">
    <location>
        <begin position="17"/>
        <end position="45"/>
    </location>
</feature>
<evidence type="ECO:0000256" key="3">
    <source>
        <dbReference type="SAM" id="MobiDB-lite"/>
    </source>
</evidence>
<keyword evidence="7" id="KW-1185">Reference proteome</keyword>
<evidence type="ECO:0000259" key="5">
    <source>
        <dbReference type="Pfam" id="PF13490"/>
    </source>
</evidence>
<evidence type="ECO:0000256" key="2">
    <source>
        <dbReference type="ARBA" id="ARBA00023163"/>
    </source>
</evidence>
<keyword evidence="4" id="KW-1133">Transmembrane helix</keyword>
<dbReference type="InterPro" id="IPR027383">
    <property type="entry name" value="Znf_put"/>
</dbReference>